<evidence type="ECO:0000313" key="4">
    <source>
        <dbReference type="Proteomes" id="UP000676194"/>
    </source>
</evidence>
<feature type="chain" id="PRO_5034171457" description="Alpha-2-macroglobulin domain-containing protein" evidence="2">
    <location>
        <begin position="22"/>
        <end position="2110"/>
    </location>
</feature>
<accession>A0A8E6B373</accession>
<dbReference type="Proteomes" id="UP000676194">
    <property type="component" value="Chromosome"/>
</dbReference>
<evidence type="ECO:0000256" key="1">
    <source>
        <dbReference type="SAM" id="MobiDB-lite"/>
    </source>
</evidence>
<evidence type="ECO:0000313" key="3">
    <source>
        <dbReference type="EMBL" id="QVL30599.1"/>
    </source>
</evidence>
<evidence type="ECO:0008006" key="5">
    <source>
        <dbReference type="Google" id="ProtNLM"/>
    </source>
</evidence>
<dbReference type="RefSeq" id="WP_213494470.1">
    <property type="nucleotide sequence ID" value="NZ_CP074694.1"/>
</dbReference>
<feature type="signal peptide" evidence="2">
    <location>
        <begin position="1"/>
        <end position="21"/>
    </location>
</feature>
<keyword evidence="4" id="KW-1185">Reference proteome</keyword>
<gene>
    <name evidence="3" type="ORF">KIH39_17285</name>
</gene>
<name>A0A8E6B373_9BACT</name>
<dbReference type="EMBL" id="CP074694">
    <property type="protein sequence ID" value="QVL30599.1"/>
    <property type="molecule type" value="Genomic_DNA"/>
</dbReference>
<feature type="region of interest" description="Disordered" evidence="1">
    <location>
        <begin position="1036"/>
        <end position="1059"/>
    </location>
</feature>
<organism evidence="3 4">
    <name type="scientific">Telmatocola sphagniphila</name>
    <dbReference type="NCBI Taxonomy" id="1123043"/>
    <lineage>
        <taxon>Bacteria</taxon>
        <taxon>Pseudomonadati</taxon>
        <taxon>Planctomycetota</taxon>
        <taxon>Planctomycetia</taxon>
        <taxon>Gemmatales</taxon>
        <taxon>Gemmataceae</taxon>
    </lineage>
</organism>
<proteinExistence type="predicted"/>
<dbReference type="KEGG" id="tsph:KIH39_17285"/>
<protein>
    <recommendedName>
        <fullName evidence="5">Alpha-2-macroglobulin domain-containing protein</fullName>
    </recommendedName>
</protein>
<evidence type="ECO:0000256" key="2">
    <source>
        <dbReference type="SAM" id="SignalP"/>
    </source>
</evidence>
<feature type="compositionally biased region" description="Basic and acidic residues" evidence="1">
    <location>
        <begin position="1362"/>
        <end position="1375"/>
    </location>
</feature>
<reference evidence="3" key="1">
    <citation type="submission" date="2021-05" db="EMBL/GenBank/DDBJ databases">
        <title>Complete genome sequence of the cellulolytic planctomycete Telmatocola sphagniphila SP2T and characterization of the first cellulase from planctomycetes.</title>
        <authorList>
            <person name="Rakitin A.L."/>
            <person name="Beletsky A.V."/>
            <person name="Naumoff D.G."/>
            <person name="Kulichevskaya I.S."/>
            <person name="Mardanov A.V."/>
            <person name="Ravin N.V."/>
            <person name="Dedysh S.N."/>
        </authorList>
    </citation>
    <scope>NUCLEOTIDE SEQUENCE</scope>
    <source>
        <strain evidence="3">SP2T</strain>
    </source>
</reference>
<feature type="region of interest" description="Disordered" evidence="1">
    <location>
        <begin position="1341"/>
        <end position="1379"/>
    </location>
</feature>
<keyword evidence="2" id="KW-0732">Signal</keyword>
<sequence>MKWLKCAVIALGVSLMSHAEASDIGFVEDFALAKDRAEALKKLIPGTEDYYYYHCLHYLNTEQFDKIEPLTKIWFERFNQTQRLTEIQTRYAFLTYNKDPQRTLSYFRRTLGLNYPHQRIIQGGSPNLPTALDAKLIRRDTLKADSLARWPNLENFEDSAMQWLANENLSWERRRLLLQRLERPDIQNLPALIVEDLKAPNNIVFGQWKIHYQLTLDQLNELLKLKPDLLNQDHFVRAMLQKLHPGDDEDWQNTPALLRAYLDRLLAFVRKLDPANNSLKAHVLFNRLLLDQTSGNLDKALFLEYLTLPRQRGYMPKEMLDSEYSRRFPADLNADWKPVTLLPIVRDDEALVRYYLKHLLLNASGYKEFAPFINDSYLRAVFAETKIEAGLGDVEQWANYLSPESYRALKERIDIDFAPTNKTHYKADEPVSLNLWVKNVPTLMVKVFEINTANFYQSQQREVDTAINLDGLVANSEKTYAYTEDAVRRVSRKFEFPQLNKAGLYVIDFIGAGKSSRALIHKGRLLPLVTTSTVGQKLVIVDENKQIVTGCTVWLHGQEYKADDTGVVYIPFSTASGQQPIVIKKGDFASLDYLLHASENYKLQIGFYVDREALLTQRIATIVVRPSLLLNDQPVSLKLLKDAKLVLSAKDLDGIVTTTEVPNFKLFEDRESTHEFRVPARLNSLDISLQATVNSRSLSKPITLSAGHSFVTNEISKTEKIEDIHLAKFGSEYVLEVRGRTGEPKPERPVTIGLKHRDFKTSTTVQLKTNSAGRIQLGELLDITSLAVTGPEQISHTWNLSSDRHSYRKTLHSKRGDIITLPYMGKEAMVSRDELSLFELHGSTVFADRFGNLSIKDAILEIKDLPAGDFELWLKKSDERIQIRVTEGNLADGYVLGDLRELQLPGLKPVQISSLTLEGDNLVIQLRDISPFTRVHVFGTRYQPAFSAFEELAKVRDAELKGYYPTRAESIYLSGRNIGDEYRYVLDRRLQKHYPGNMLDRPALLLNPWVLRSTVTGEQLARDGEEYEKLLKQAPAAALPSGPPAMPRKEMQSSLSRATPPQGDFSNLDFLFEASVEILNLVPDKDGVIKLPKAKLGSHSMIQVIAVDPLNTTARTFTLPESKADFVDLRLRNGLDPKGRFTQQKQASILTAGQPFVLADAAASRFEVYDSLNKVFTLYATLSGDPKLAEFRFLLNWPNLKPEEKRKEYSDHACHELNFFLYRKDPEFFKSVVKPYLANKKDKTFLDLWLLEADLSGYLQPWAYSRLNTVEKILLAERLIGEQPKTTRHLNDLLRLLPPNNDRSRMLFETAVKAGELSLNSDALGLSSTRGVKLKATYGGADGGQGEQDRAGENFNLNALNDTDRKKDSAKRRDGASGPVAKAIGAIGGKDEKGALEKRNVDYFADEPSQKQAIPDRLYRKVDPTNELAENNYYKLPIHLQIGDLVGVSNFWVDYSKRDLKAPFLSRYLPDASHNFTEMMFALSVLDLPFTAGKHDVKFDAGHMTFTPAGTVLAFHEEVKPVAGLNDKVQILVSQNFYRLGDRYKDEDGERFDKFVTDEFVIQTVYGCQIVVTNPTPSRQRLNVLMQIPVGAIALANGQATKTVAVDLEPYRTQILDYRFYFPMSGKYQHLPVQVAKAETLVATGTPFTFNVVDKPTKLDTESWEYVSQNGTGEQVLAMLERENINSLDLEKIAFRLKDKAFFESIITLLKSRHVYQQTVWSYAIFHNKPEEAREYFNHADAVVNLCGGPLQSPLLTIDPTVRHQYQHLEYKPLVNARAHALGHARQIVNGAFQNQYQQYLKLLSYRTILDDTDLLAVTYYLLLQDRIEEAVESFAKVNAANISTKMQYDYCAAYLDMYQDNTAAARAIALNYANAPVDRWRNTFAAIINQLDEIEGKAAQVTEKNNRDQEQARLAAKEPSLDFTIDNKTINLNWNNLDSVTINYYLMDVELLFSRNPFVQQSGSRQFSMVRPNESKTVKLVTGQNKLAIPLPEEFLKKNVLVEITSKGKTQALPYYANAMNVTLKENYGQLQATDAATGKLLPKVYVKTYVRLADGTVKFHKDGYTDLRGKFDYASVSTPEHSSITKFGILVLSETQGALIREVNPPQQ</sequence>